<sequence length="92" mass="10930">MIHDLRTKNHLLPSLKNLLQACLIYSRPDYEIVMKMYTEKKEILIYVYLGGWEYAKENIRERSYSIKIDLDDPNVAHECYQAYAKLENGSKE</sequence>
<comment type="caution">
    <text evidence="1">The sequence shown here is derived from an EMBL/GenBank/DDBJ whole genome shotgun (WGS) entry which is preliminary data.</text>
</comment>
<reference evidence="1 2" key="1">
    <citation type="submission" date="2009-07" db="EMBL/GenBank/DDBJ databases">
        <authorList>
            <person name="Madupu R."/>
            <person name="Durkin A.S."/>
            <person name="Torralba M."/>
            <person name="Methe B."/>
            <person name="Sutton G.G."/>
            <person name="Strausberg R.L."/>
            <person name="Nelson K.E."/>
        </authorList>
    </citation>
    <scope>NUCLEOTIDE SEQUENCE [LARGE SCALE GENOMIC DNA]</scope>
    <source>
        <strain evidence="1 2">SK82</strain>
    </source>
</reference>
<dbReference type="EMBL" id="ACVR01000072">
    <property type="protein sequence ID" value="EET81326.1"/>
    <property type="molecule type" value="Genomic_DNA"/>
</dbReference>
<accession>A0ABM9YKD5</accession>
<evidence type="ECO:0000313" key="1">
    <source>
        <dbReference type="EMBL" id="EET81326.1"/>
    </source>
</evidence>
<organism evidence="1 2">
    <name type="scientific">Acinetobacter radioresistens SK82</name>
    <dbReference type="NCBI Taxonomy" id="596318"/>
    <lineage>
        <taxon>Bacteria</taxon>
        <taxon>Pseudomonadati</taxon>
        <taxon>Pseudomonadota</taxon>
        <taxon>Gammaproteobacteria</taxon>
        <taxon>Moraxellales</taxon>
        <taxon>Moraxellaceae</taxon>
        <taxon>Acinetobacter</taxon>
    </lineage>
</organism>
<evidence type="ECO:0000313" key="2">
    <source>
        <dbReference type="Proteomes" id="UP000018419"/>
    </source>
</evidence>
<name>A0ABM9YKD5_ACIRA</name>
<dbReference type="Proteomes" id="UP000018419">
    <property type="component" value="Unassembled WGS sequence"/>
</dbReference>
<protein>
    <submittedName>
        <fullName evidence="1">Uncharacterized protein</fullName>
    </submittedName>
</protein>
<proteinExistence type="predicted"/>
<keyword evidence="2" id="KW-1185">Reference proteome</keyword>
<gene>
    <name evidence="1" type="ORF">ACIRA0001_0107</name>
</gene>